<accession>A0ABT1CMJ0</accession>
<dbReference type="SUPFAM" id="SSF48295">
    <property type="entry name" value="TrpR-like"/>
    <property type="match status" value="1"/>
</dbReference>
<reference evidence="2 3" key="1">
    <citation type="submission" date="2020-01" db="EMBL/GenBank/DDBJ databases">
        <title>Genomes of bacteria type strains.</title>
        <authorList>
            <person name="Chen J."/>
            <person name="Zhu S."/>
            <person name="Yang J."/>
        </authorList>
    </citation>
    <scope>NUCLEOTIDE SEQUENCE [LARGE SCALE GENOMIC DNA]</scope>
    <source>
        <strain evidence="2 3">DSM 16655</strain>
    </source>
</reference>
<dbReference type="EMBL" id="JAAAML010000001">
    <property type="protein sequence ID" value="MCO6407338.1"/>
    <property type="molecule type" value="Genomic_DNA"/>
</dbReference>
<comment type="caution">
    <text evidence="2">The sequence shown here is derived from an EMBL/GenBank/DDBJ whole genome shotgun (WGS) entry which is preliminary data.</text>
</comment>
<evidence type="ECO:0000313" key="3">
    <source>
        <dbReference type="Proteomes" id="UP001320715"/>
    </source>
</evidence>
<dbReference type="InterPro" id="IPR010921">
    <property type="entry name" value="Trp_repressor/repl_initiator"/>
</dbReference>
<protein>
    <recommendedName>
        <fullName evidence="1">Chromosomal replication initiator DnaA C-terminal domain-containing protein</fullName>
    </recommendedName>
</protein>
<dbReference type="RefSeq" id="WP_252914722.1">
    <property type="nucleotide sequence ID" value="NZ_JAAAML010000001.1"/>
</dbReference>
<dbReference type="Gene3D" id="1.10.1750.10">
    <property type="match status" value="1"/>
</dbReference>
<feature type="domain" description="Chromosomal replication initiator DnaA C-terminal" evidence="1">
    <location>
        <begin position="15"/>
        <end position="84"/>
    </location>
</feature>
<dbReference type="SMART" id="SM00760">
    <property type="entry name" value="Bac_DnaA_C"/>
    <property type="match status" value="1"/>
</dbReference>
<sequence length="113" mass="12908">MNARVQEIMRELPPSVRSIVVDAAHQYGVKIYSIFSPSRRNPVVMARWSAMYRVKSEIEVASTIKISEWFDRDHTSVLSGLARYSAITGKPRLTNYDLTRRVNNPSQIKGVKL</sequence>
<name>A0ABT1CMJ0_9HYPH</name>
<evidence type="ECO:0000313" key="2">
    <source>
        <dbReference type="EMBL" id="MCO6407338.1"/>
    </source>
</evidence>
<gene>
    <name evidence="2" type="ORF">GTW23_04055</name>
</gene>
<proteinExistence type="predicted"/>
<keyword evidence="3" id="KW-1185">Reference proteome</keyword>
<dbReference type="Pfam" id="PF08299">
    <property type="entry name" value="Bac_DnaA_C"/>
    <property type="match status" value="1"/>
</dbReference>
<dbReference type="InterPro" id="IPR013159">
    <property type="entry name" value="DnaA_C"/>
</dbReference>
<organism evidence="2 3">
    <name type="scientific">Hoeflea alexandrii</name>
    <dbReference type="NCBI Taxonomy" id="288436"/>
    <lineage>
        <taxon>Bacteria</taxon>
        <taxon>Pseudomonadati</taxon>
        <taxon>Pseudomonadota</taxon>
        <taxon>Alphaproteobacteria</taxon>
        <taxon>Hyphomicrobiales</taxon>
        <taxon>Rhizobiaceae</taxon>
        <taxon>Hoeflea</taxon>
    </lineage>
</organism>
<evidence type="ECO:0000259" key="1">
    <source>
        <dbReference type="SMART" id="SM00760"/>
    </source>
</evidence>
<dbReference type="Proteomes" id="UP001320715">
    <property type="component" value="Unassembled WGS sequence"/>
</dbReference>